<reference evidence="1" key="1">
    <citation type="submission" date="2021-03" db="EMBL/GenBank/DDBJ databases">
        <title>Evolutionary priming and transition to the ectomycorrhizal habit in an iconic lineage of mushroom-forming fungi: is preadaptation a requirement?</title>
        <authorList>
            <consortium name="DOE Joint Genome Institute"/>
            <person name="Looney B.P."/>
            <person name="Miyauchi S."/>
            <person name="Morin E."/>
            <person name="Drula E."/>
            <person name="Courty P.E."/>
            <person name="Chicoki N."/>
            <person name="Fauchery L."/>
            <person name="Kohler A."/>
            <person name="Kuo A."/>
            <person name="LaButti K."/>
            <person name="Pangilinan J."/>
            <person name="Lipzen A."/>
            <person name="Riley R."/>
            <person name="Andreopoulos W."/>
            <person name="He G."/>
            <person name="Johnson J."/>
            <person name="Barry K.W."/>
            <person name="Grigoriev I.V."/>
            <person name="Nagy L."/>
            <person name="Hibbett D."/>
            <person name="Henrissat B."/>
            <person name="Matheny P.B."/>
            <person name="Labbe J."/>
            <person name="Martin A.F."/>
        </authorList>
    </citation>
    <scope>NUCLEOTIDE SEQUENCE</scope>
    <source>
        <strain evidence="1">BPL698</strain>
    </source>
</reference>
<sequence length="70" mass="8046">MPYTPSSASVHPILQDRFVIGSTNDVWVARNWRFSRVIMDLFTASSTARTERYMPVEAVRAMMPMSFAFN</sequence>
<evidence type="ECO:0000313" key="1">
    <source>
        <dbReference type="EMBL" id="KAI9510658.1"/>
    </source>
</evidence>
<dbReference type="Proteomes" id="UP001207468">
    <property type="component" value="Unassembled WGS sequence"/>
</dbReference>
<organism evidence="1 2">
    <name type="scientific">Russula earlei</name>
    <dbReference type="NCBI Taxonomy" id="71964"/>
    <lineage>
        <taxon>Eukaryota</taxon>
        <taxon>Fungi</taxon>
        <taxon>Dikarya</taxon>
        <taxon>Basidiomycota</taxon>
        <taxon>Agaricomycotina</taxon>
        <taxon>Agaricomycetes</taxon>
        <taxon>Russulales</taxon>
        <taxon>Russulaceae</taxon>
        <taxon>Russula</taxon>
    </lineage>
</organism>
<proteinExistence type="predicted"/>
<evidence type="ECO:0000313" key="2">
    <source>
        <dbReference type="Proteomes" id="UP001207468"/>
    </source>
</evidence>
<dbReference type="EMBL" id="JAGFNK010000037">
    <property type="protein sequence ID" value="KAI9510658.1"/>
    <property type="molecule type" value="Genomic_DNA"/>
</dbReference>
<keyword evidence="2" id="KW-1185">Reference proteome</keyword>
<protein>
    <submittedName>
        <fullName evidence="1">Uncharacterized protein</fullName>
    </submittedName>
</protein>
<comment type="caution">
    <text evidence="1">The sequence shown here is derived from an EMBL/GenBank/DDBJ whole genome shotgun (WGS) entry which is preliminary data.</text>
</comment>
<name>A0ACC0UG95_9AGAM</name>
<accession>A0ACC0UG95</accession>
<gene>
    <name evidence="1" type="ORF">F5148DRAFT_540993</name>
</gene>